<organism evidence="2 3">
    <name type="scientific">Clostridium neuense</name>
    <dbReference type="NCBI Taxonomy" id="1728934"/>
    <lineage>
        <taxon>Bacteria</taxon>
        <taxon>Bacillati</taxon>
        <taxon>Bacillota</taxon>
        <taxon>Clostridia</taxon>
        <taxon>Eubacteriales</taxon>
        <taxon>Clostridiaceae</taxon>
        <taxon>Clostridium</taxon>
    </lineage>
</organism>
<dbReference type="PANTHER" id="PTHR37305">
    <property type="entry name" value="INTEGRAL MEMBRANE PROTEIN-RELATED"/>
    <property type="match status" value="1"/>
</dbReference>
<accession>A0ABW8TH84</accession>
<sequence>MRNYIAFFKKELLESVRTYKFFIIIAVFFAFGMMSPLAAKLMPKLISYANQDGMKITMPEPTAIDAWKQFFKNISGMGLIVAALIFSGVLANELSKGTLINMLTKGLNRSTVILSKFTAMIIIWTTSYALAFAMTFIYTAYLFKNHEMHNLLLSVFCLWLFGVLLSAIILLGGSLVKSSYGCLFITGAAIAILMLLNVFPKLQKYNPFSLSSNNVALLTNSVKVSELYYPIFISSVLILACIIGAISIFNKKQI</sequence>
<keyword evidence="1" id="KW-1133">Transmembrane helix</keyword>
<keyword evidence="1" id="KW-0472">Membrane</keyword>
<reference evidence="2 3" key="1">
    <citation type="submission" date="2024-11" db="EMBL/GenBank/DDBJ databases">
        <authorList>
            <person name="Heng Y.C."/>
            <person name="Lim A.C.H."/>
            <person name="Lee J.K.Y."/>
            <person name="Kittelmann S."/>
        </authorList>
    </citation>
    <scope>NUCLEOTIDE SEQUENCE [LARGE SCALE GENOMIC DNA]</scope>
    <source>
        <strain evidence="2 3">WILCCON 0114</strain>
    </source>
</reference>
<feature type="transmembrane region" description="Helical" evidence="1">
    <location>
        <begin position="74"/>
        <end position="92"/>
    </location>
</feature>
<gene>
    <name evidence="2" type="ORF">ACJDT4_15910</name>
</gene>
<feature type="transmembrane region" description="Helical" evidence="1">
    <location>
        <begin position="113"/>
        <end position="139"/>
    </location>
</feature>
<evidence type="ECO:0000256" key="1">
    <source>
        <dbReference type="SAM" id="Phobius"/>
    </source>
</evidence>
<name>A0ABW8TH84_9CLOT</name>
<feature type="transmembrane region" description="Helical" evidence="1">
    <location>
        <begin position="151"/>
        <end position="173"/>
    </location>
</feature>
<keyword evidence="3" id="KW-1185">Reference proteome</keyword>
<evidence type="ECO:0000313" key="3">
    <source>
        <dbReference type="Proteomes" id="UP001623592"/>
    </source>
</evidence>
<keyword evidence="1" id="KW-0812">Transmembrane</keyword>
<dbReference type="RefSeq" id="WP_406788554.1">
    <property type="nucleotide sequence ID" value="NZ_JBJIAA010000013.1"/>
</dbReference>
<dbReference type="PANTHER" id="PTHR37305:SF1">
    <property type="entry name" value="MEMBRANE PROTEIN"/>
    <property type="match status" value="1"/>
</dbReference>
<dbReference type="Pfam" id="PF12679">
    <property type="entry name" value="ABC2_membrane_2"/>
    <property type="match status" value="1"/>
</dbReference>
<dbReference type="Proteomes" id="UP001623592">
    <property type="component" value="Unassembled WGS sequence"/>
</dbReference>
<protein>
    <submittedName>
        <fullName evidence="2">ABC transporter permease</fullName>
    </submittedName>
</protein>
<comment type="caution">
    <text evidence="2">The sequence shown here is derived from an EMBL/GenBank/DDBJ whole genome shotgun (WGS) entry which is preliminary data.</text>
</comment>
<feature type="transmembrane region" description="Helical" evidence="1">
    <location>
        <begin position="180"/>
        <end position="199"/>
    </location>
</feature>
<evidence type="ECO:0000313" key="2">
    <source>
        <dbReference type="EMBL" id="MFL0251904.1"/>
    </source>
</evidence>
<dbReference type="EMBL" id="JBJIAA010000013">
    <property type="protein sequence ID" value="MFL0251904.1"/>
    <property type="molecule type" value="Genomic_DNA"/>
</dbReference>
<feature type="transmembrane region" description="Helical" evidence="1">
    <location>
        <begin position="227"/>
        <end position="249"/>
    </location>
</feature>
<proteinExistence type="predicted"/>
<feature type="transmembrane region" description="Helical" evidence="1">
    <location>
        <begin position="21"/>
        <end position="39"/>
    </location>
</feature>